<dbReference type="EC" id="2.7.7.65" evidence="3"/>
<dbReference type="PANTHER" id="PTHR45138:SF9">
    <property type="entry name" value="DIGUANYLATE CYCLASE DGCM-RELATED"/>
    <property type="match status" value="1"/>
</dbReference>
<gene>
    <name evidence="3" type="primary">ycdT_2</name>
    <name evidence="3" type="ORF">CLVI_12840</name>
</gene>
<organism evidence="3 4">
    <name type="scientific">Clostridium vincentii</name>
    <dbReference type="NCBI Taxonomy" id="52704"/>
    <lineage>
        <taxon>Bacteria</taxon>
        <taxon>Bacillati</taxon>
        <taxon>Bacillota</taxon>
        <taxon>Clostridia</taxon>
        <taxon>Eubacteriales</taxon>
        <taxon>Clostridiaceae</taxon>
        <taxon>Clostridium</taxon>
    </lineage>
</organism>
<dbReference type="Gene3D" id="3.30.70.270">
    <property type="match status" value="1"/>
</dbReference>
<proteinExistence type="predicted"/>
<dbReference type="CDD" id="cd01949">
    <property type="entry name" value="GGDEF"/>
    <property type="match status" value="1"/>
</dbReference>
<dbReference type="Proteomes" id="UP000239471">
    <property type="component" value="Unassembled WGS sequence"/>
</dbReference>
<dbReference type="GO" id="GO:0052621">
    <property type="term" value="F:diguanylate cyclase activity"/>
    <property type="evidence" value="ECO:0007669"/>
    <property type="project" value="UniProtKB-EC"/>
</dbReference>
<evidence type="ECO:0000313" key="3">
    <source>
        <dbReference type="EMBL" id="PRR83035.1"/>
    </source>
</evidence>
<dbReference type="PROSITE" id="PS50887">
    <property type="entry name" value="GGDEF"/>
    <property type="match status" value="1"/>
</dbReference>
<sequence length="359" mass="41333">MQDSGLGNDEIKEEFEKYQRKTEMQMQTLSKKNMKLEKDINVLANIVEISKYINSFLSDENLISMINDMVLGLLGVAYSTIFLEEDGELVIKATNVKNKKVELTSQEKVYIQLGKEYLINSLDGIRDYKCLNVKICSVMAMPIQIRDKSFGFILVEHQLYNFLDKEHKRFLKSIASQIAICIENAILYRELHEASKKDPLLGIYNRRYFFEKVEDKALANPDKRYAVVMMDLDDFKKINDDYGHQFGDQTLIETNQAIRKLLVDGDVLARYGGEEFIFYIDSFKDKKEVYDKIEAIRQSISGNVIDNGEDSKIITASFGIGYYPEDGDTVSEIINEADILLYQSKESGKNKVTYYGNKQ</sequence>
<feature type="coiled-coil region" evidence="1">
    <location>
        <begin position="19"/>
        <end position="46"/>
    </location>
</feature>
<dbReference type="Pfam" id="PF00990">
    <property type="entry name" value="GGDEF"/>
    <property type="match status" value="1"/>
</dbReference>
<dbReference type="InterPro" id="IPR050469">
    <property type="entry name" value="Diguanylate_Cyclase"/>
</dbReference>
<dbReference type="EMBL" id="PVXQ01000010">
    <property type="protein sequence ID" value="PRR83035.1"/>
    <property type="molecule type" value="Genomic_DNA"/>
</dbReference>
<dbReference type="NCBIfam" id="TIGR00254">
    <property type="entry name" value="GGDEF"/>
    <property type="match status" value="1"/>
</dbReference>
<dbReference type="InterPro" id="IPR029016">
    <property type="entry name" value="GAF-like_dom_sf"/>
</dbReference>
<dbReference type="Gene3D" id="3.30.450.40">
    <property type="match status" value="1"/>
</dbReference>
<evidence type="ECO:0000259" key="2">
    <source>
        <dbReference type="PROSITE" id="PS50887"/>
    </source>
</evidence>
<evidence type="ECO:0000256" key="1">
    <source>
        <dbReference type="SAM" id="Coils"/>
    </source>
</evidence>
<evidence type="ECO:0000313" key="4">
    <source>
        <dbReference type="Proteomes" id="UP000239471"/>
    </source>
</evidence>
<dbReference type="PANTHER" id="PTHR45138">
    <property type="entry name" value="REGULATORY COMPONENTS OF SENSORY TRANSDUCTION SYSTEM"/>
    <property type="match status" value="1"/>
</dbReference>
<dbReference type="SMART" id="SM00267">
    <property type="entry name" value="GGDEF"/>
    <property type="match status" value="1"/>
</dbReference>
<keyword evidence="1" id="KW-0175">Coiled coil</keyword>
<dbReference type="Pfam" id="PF13492">
    <property type="entry name" value="GAF_3"/>
    <property type="match status" value="1"/>
</dbReference>
<name>A0A2T0BGM5_9CLOT</name>
<keyword evidence="4" id="KW-1185">Reference proteome</keyword>
<dbReference type="AlphaFoldDB" id="A0A2T0BGM5"/>
<keyword evidence="3" id="KW-0548">Nucleotidyltransferase</keyword>
<feature type="domain" description="GGDEF" evidence="2">
    <location>
        <begin position="223"/>
        <end position="357"/>
    </location>
</feature>
<dbReference type="SUPFAM" id="SSF55781">
    <property type="entry name" value="GAF domain-like"/>
    <property type="match status" value="1"/>
</dbReference>
<dbReference type="InterPro" id="IPR029787">
    <property type="entry name" value="Nucleotide_cyclase"/>
</dbReference>
<protein>
    <submittedName>
        <fullName evidence="3">Putative diguanylate cyclase YcdT</fullName>
        <ecNumber evidence="3">2.7.7.65</ecNumber>
    </submittedName>
</protein>
<keyword evidence="3" id="KW-0808">Transferase</keyword>
<dbReference type="InterPro" id="IPR043128">
    <property type="entry name" value="Rev_trsase/Diguanyl_cyclase"/>
</dbReference>
<accession>A0A2T0BGM5</accession>
<comment type="caution">
    <text evidence="3">The sequence shown here is derived from an EMBL/GenBank/DDBJ whole genome shotgun (WGS) entry which is preliminary data.</text>
</comment>
<dbReference type="InterPro" id="IPR000160">
    <property type="entry name" value="GGDEF_dom"/>
</dbReference>
<dbReference type="OrthoDB" id="9805474at2"/>
<dbReference type="InterPro" id="IPR003018">
    <property type="entry name" value="GAF"/>
</dbReference>
<reference evidence="3 4" key="1">
    <citation type="submission" date="2018-03" db="EMBL/GenBank/DDBJ databases">
        <title>Genome sequence of Clostridium vincentii DSM 10228.</title>
        <authorList>
            <person name="Poehlein A."/>
            <person name="Daniel R."/>
        </authorList>
    </citation>
    <scope>NUCLEOTIDE SEQUENCE [LARGE SCALE GENOMIC DNA]</scope>
    <source>
        <strain evidence="3 4">DSM 10228</strain>
    </source>
</reference>
<dbReference type="RefSeq" id="WP_106059277.1">
    <property type="nucleotide sequence ID" value="NZ_PVXQ01000010.1"/>
</dbReference>
<dbReference type="SUPFAM" id="SSF55073">
    <property type="entry name" value="Nucleotide cyclase"/>
    <property type="match status" value="1"/>
</dbReference>